<keyword evidence="2" id="KW-1185">Reference proteome</keyword>
<dbReference type="KEGG" id="nti:DNFV4_02405"/>
<organism evidence="1 2">
    <name type="scientific">Nitrospira tepida</name>
    <dbReference type="NCBI Taxonomy" id="2973512"/>
    <lineage>
        <taxon>Bacteria</taxon>
        <taxon>Pseudomonadati</taxon>
        <taxon>Nitrospirota</taxon>
        <taxon>Nitrospiria</taxon>
        <taxon>Nitrospirales</taxon>
        <taxon>Nitrospiraceae</taxon>
        <taxon>Nitrospira</taxon>
    </lineage>
</organism>
<sequence length="149" mass="15653">MQSGPASRLAILLSLALLLTMPLHPSIGVAQSFSIEPHAAAPSRLPLGLSPWEQNLIVRIPAANGSTSVRLPLMDETGERVIGAKVCAAEPPLLMAEGSNGCEIISCGMGIKQTCKITCPAGQTPKCSCDCERSFGPICTDYKANCRCE</sequence>
<dbReference type="RefSeq" id="WP_289268733.1">
    <property type="nucleotide sequence ID" value="NZ_OX365700.1"/>
</dbReference>
<dbReference type="AlphaFoldDB" id="A0AA86T5G0"/>
<protein>
    <submittedName>
        <fullName evidence="1">Uncharacterized protein</fullName>
    </submittedName>
</protein>
<name>A0AA86T5G0_9BACT</name>
<gene>
    <name evidence="1" type="ORF">DNFV4_02405</name>
</gene>
<evidence type="ECO:0000313" key="1">
    <source>
        <dbReference type="EMBL" id="CAI4031982.1"/>
    </source>
</evidence>
<accession>A0AA86T5G0</accession>
<evidence type="ECO:0000313" key="2">
    <source>
        <dbReference type="Proteomes" id="UP001179121"/>
    </source>
</evidence>
<proteinExistence type="predicted"/>
<dbReference type="EMBL" id="OX365700">
    <property type="protein sequence ID" value="CAI4031982.1"/>
    <property type="molecule type" value="Genomic_DNA"/>
</dbReference>
<dbReference type="Proteomes" id="UP001179121">
    <property type="component" value="Chromosome"/>
</dbReference>
<reference evidence="1" key="1">
    <citation type="submission" date="2022-10" db="EMBL/GenBank/DDBJ databases">
        <authorList>
            <person name="Koch H."/>
        </authorList>
    </citation>
    <scope>NUCLEOTIDE SEQUENCE</scope>
    <source>
        <strain evidence="1">DNF</strain>
    </source>
</reference>